<reference evidence="1 2" key="1">
    <citation type="journal article" date="2020" name="ISME J.">
        <title>Uncovering the hidden diversity of litter-decomposition mechanisms in mushroom-forming fungi.</title>
        <authorList>
            <person name="Floudas D."/>
            <person name="Bentzer J."/>
            <person name="Ahren D."/>
            <person name="Johansson T."/>
            <person name="Persson P."/>
            <person name="Tunlid A."/>
        </authorList>
    </citation>
    <scope>NUCLEOTIDE SEQUENCE [LARGE SCALE GENOMIC DNA]</scope>
    <source>
        <strain evidence="1 2">CBS 101986</strain>
    </source>
</reference>
<evidence type="ECO:0000313" key="1">
    <source>
        <dbReference type="EMBL" id="KAF5323708.1"/>
    </source>
</evidence>
<dbReference type="GO" id="GO:0046933">
    <property type="term" value="F:proton-transporting ATP synthase activity, rotational mechanism"/>
    <property type="evidence" value="ECO:0007669"/>
    <property type="project" value="InterPro"/>
</dbReference>
<dbReference type="Pfam" id="PF04627">
    <property type="entry name" value="ATP-synt_Eps"/>
    <property type="match status" value="1"/>
</dbReference>
<dbReference type="GO" id="GO:0005743">
    <property type="term" value="C:mitochondrial inner membrane"/>
    <property type="evidence" value="ECO:0007669"/>
    <property type="project" value="InterPro"/>
</dbReference>
<dbReference type="Proteomes" id="UP000567179">
    <property type="component" value="Unassembled WGS sequence"/>
</dbReference>
<gene>
    <name evidence="1" type="ORF">D9619_012934</name>
</gene>
<name>A0A8H5BJM8_9AGAR</name>
<keyword evidence="2" id="KW-1185">Reference proteome</keyword>
<protein>
    <submittedName>
        <fullName evidence="1">Uncharacterized protein</fullName>
    </submittedName>
</protein>
<accession>A0A8H5BJM8</accession>
<dbReference type="InterPro" id="IPR006721">
    <property type="entry name" value="ATP_synth_F1_esu_mt"/>
</dbReference>
<dbReference type="AlphaFoldDB" id="A0A8H5BJM8"/>
<evidence type="ECO:0000313" key="2">
    <source>
        <dbReference type="Proteomes" id="UP000567179"/>
    </source>
</evidence>
<dbReference type="OrthoDB" id="269124at2759"/>
<proteinExistence type="predicted"/>
<dbReference type="EMBL" id="JAACJJ010000017">
    <property type="protein sequence ID" value="KAF5323708.1"/>
    <property type="molecule type" value="Genomic_DNA"/>
</dbReference>
<sequence>MTVQQVRLSHRPHAALKEEERVIAEKHGFTATTFQKWENGVGGQTLVVEEKL</sequence>
<comment type="caution">
    <text evidence="1">The sequence shown here is derived from an EMBL/GenBank/DDBJ whole genome shotgun (WGS) entry which is preliminary data.</text>
</comment>
<organism evidence="1 2">
    <name type="scientific">Psilocybe cf. subviscida</name>
    <dbReference type="NCBI Taxonomy" id="2480587"/>
    <lineage>
        <taxon>Eukaryota</taxon>
        <taxon>Fungi</taxon>
        <taxon>Dikarya</taxon>
        <taxon>Basidiomycota</taxon>
        <taxon>Agaricomycotina</taxon>
        <taxon>Agaricomycetes</taxon>
        <taxon>Agaricomycetidae</taxon>
        <taxon>Agaricales</taxon>
        <taxon>Agaricineae</taxon>
        <taxon>Strophariaceae</taxon>
        <taxon>Psilocybe</taxon>
    </lineage>
</organism>